<dbReference type="EMBL" id="OX451736">
    <property type="protein sequence ID" value="CAI8590076.1"/>
    <property type="molecule type" value="Genomic_DNA"/>
</dbReference>
<accession>A0AAV0YWA5</accession>
<feature type="domain" description="Reverse transcriptase zinc-binding" evidence="1">
    <location>
        <begin position="25"/>
        <end position="96"/>
    </location>
</feature>
<dbReference type="Proteomes" id="UP001157006">
    <property type="component" value="Chromosome 1L"/>
</dbReference>
<dbReference type="InterPro" id="IPR026960">
    <property type="entry name" value="RVT-Znf"/>
</dbReference>
<reference evidence="2 3" key="1">
    <citation type="submission" date="2023-01" db="EMBL/GenBank/DDBJ databases">
        <authorList>
            <person name="Kreplak J."/>
        </authorList>
    </citation>
    <scope>NUCLEOTIDE SEQUENCE [LARGE SCALE GENOMIC DNA]</scope>
</reference>
<organism evidence="2 3">
    <name type="scientific">Vicia faba</name>
    <name type="common">Broad bean</name>
    <name type="synonym">Faba vulgaris</name>
    <dbReference type="NCBI Taxonomy" id="3906"/>
    <lineage>
        <taxon>Eukaryota</taxon>
        <taxon>Viridiplantae</taxon>
        <taxon>Streptophyta</taxon>
        <taxon>Embryophyta</taxon>
        <taxon>Tracheophyta</taxon>
        <taxon>Spermatophyta</taxon>
        <taxon>Magnoliopsida</taxon>
        <taxon>eudicotyledons</taxon>
        <taxon>Gunneridae</taxon>
        <taxon>Pentapetalae</taxon>
        <taxon>rosids</taxon>
        <taxon>fabids</taxon>
        <taxon>Fabales</taxon>
        <taxon>Fabaceae</taxon>
        <taxon>Papilionoideae</taxon>
        <taxon>50 kb inversion clade</taxon>
        <taxon>NPAAA clade</taxon>
        <taxon>Hologalegina</taxon>
        <taxon>IRL clade</taxon>
        <taxon>Fabeae</taxon>
        <taxon>Vicia</taxon>
    </lineage>
</organism>
<proteinExistence type="predicted"/>
<gene>
    <name evidence="2" type="ORF">VFH_I424040</name>
</gene>
<dbReference type="AlphaFoldDB" id="A0AAV0YWA5"/>
<evidence type="ECO:0000313" key="3">
    <source>
        <dbReference type="Proteomes" id="UP001157006"/>
    </source>
</evidence>
<keyword evidence="3" id="KW-1185">Reference proteome</keyword>
<name>A0AAV0YWA5_VICFA</name>
<dbReference type="Pfam" id="PF13966">
    <property type="entry name" value="zf-RVT"/>
    <property type="match status" value="1"/>
</dbReference>
<protein>
    <recommendedName>
        <fullName evidence="1">Reverse transcriptase zinc-binding domain-containing protein</fullName>
    </recommendedName>
</protein>
<sequence length="142" mass="16674">MNFQRCFVPRSFSPKIPFGPHDKFDKAFQLVWKMGVPYKIKAFGWMLLINRLPTKDLLSIRGISFPIDSQKCISCGNADETLDHSFLFCYVIILVWRDIAEWIGFSDFPEIESKGSFMKWYKFCKLKKVKKEKEGCDWLAIT</sequence>
<evidence type="ECO:0000313" key="2">
    <source>
        <dbReference type="EMBL" id="CAI8590076.1"/>
    </source>
</evidence>
<evidence type="ECO:0000259" key="1">
    <source>
        <dbReference type="Pfam" id="PF13966"/>
    </source>
</evidence>